<dbReference type="PANTHER" id="PTHR43880:SF12">
    <property type="entry name" value="ALCOHOL DEHYDROGENASE CLASS-3"/>
    <property type="match status" value="1"/>
</dbReference>
<dbReference type="InterPro" id="IPR002328">
    <property type="entry name" value="ADH_Zn_CS"/>
</dbReference>
<keyword evidence="2 6" id="KW-0479">Metal-binding</keyword>
<dbReference type="PANTHER" id="PTHR43880">
    <property type="entry name" value="ALCOHOL DEHYDROGENASE"/>
    <property type="match status" value="1"/>
</dbReference>
<evidence type="ECO:0000313" key="9">
    <source>
        <dbReference type="Proteomes" id="UP001596074"/>
    </source>
</evidence>
<keyword evidence="3 6" id="KW-0862">Zinc</keyword>
<feature type="domain" description="Enoyl reductase (ER)" evidence="7">
    <location>
        <begin position="10"/>
        <end position="304"/>
    </location>
</feature>
<keyword evidence="9" id="KW-1185">Reference proteome</keyword>
<dbReference type="SMART" id="SM00829">
    <property type="entry name" value="PKS_ER"/>
    <property type="match status" value="1"/>
</dbReference>
<dbReference type="PROSITE" id="PS00059">
    <property type="entry name" value="ADH_ZINC"/>
    <property type="match status" value="1"/>
</dbReference>
<evidence type="ECO:0000256" key="6">
    <source>
        <dbReference type="RuleBase" id="RU361277"/>
    </source>
</evidence>
<dbReference type="SUPFAM" id="SSF51735">
    <property type="entry name" value="NAD(P)-binding Rossmann-fold domains"/>
    <property type="match status" value="1"/>
</dbReference>
<dbReference type="Gene3D" id="3.40.50.720">
    <property type="entry name" value="NAD(P)-binding Rossmann-like Domain"/>
    <property type="match status" value="1"/>
</dbReference>
<dbReference type="Pfam" id="PF00107">
    <property type="entry name" value="ADH_zinc_N"/>
    <property type="match status" value="1"/>
</dbReference>
<evidence type="ECO:0000313" key="8">
    <source>
        <dbReference type="EMBL" id="MFC5753901.1"/>
    </source>
</evidence>
<dbReference type="InterPro" id="IPR036291">
    <property type="entry name" value="NAD(P)-bd_dom_sf"/>
</dbReference>
<comment type="similarity">
    <text evidence="1 6">Belongs to the zinc-containing alcohol dehydrogenase family.</text>
</comment>
<reference evidence="9" key="1">
    <citation type="journal article" date="2019" name="Int. J. Syst. Evol. Microbiol.">
        <title>The Global Catalogue of Microorganisms (GCM) 10K type strain sequencing project: providing services to taxonomists for standard genome sequencing and annotation.</title>
        <authorList>
            <consortium name="The Broad Institute Genomics Platform"/>
            <consortium name="The Broad Institute Genome Sequencing Center for Infectious Disease"/>
            <person name="Wu L."/>
            <person name="Ma J."/>
        </authorList>
    </citation>
    <scope>NUCLEOTIDE SEQUENCE [LARGE SCALE GENOMIC DNA]</scope>
    <source>
        <strain evidence="9">KCTC 42087</strain>
    </source>
</reference>
<comment type="caution">
    <text evidence="8">The sequence shown here is derived from an EMBL/GenBank/DDBJ whole genome shotgun (WGS) entry which is preliminary data.</text>
</comment>
<sequence>MKVAIAYEVGRPAVVEDLPVPAIGPRDVLVRVTASGICHTDLNVLNGLSALPLPIALGHEGCGVVEEVGPEVRRVRPGDRVLASVTPACGTCRRCVDGMSNHCALNPVVKAAERFALADGRMAPAVCGCGTFAEAMVVDEASVVPVETDLADEQLALLGCGVTTGLGAALNTAAVAPGSSVAVIGCGGVGQSVIQGARIAGAAVIVAIDPIAGRREASLAQGATHAVDPAEGDPIEQVRALTGGEGADYTFEVVGRPELMVQAFDMARVQGTVTLVGMPALGDTLTLPAVKAVFSGKRLAGSVVGGSQILRDFPRFIRLAESGKLDLGSMVSTRIGLDEINHGIDLVAKAEGVRTVIV</sequence>
<name>A0ABW1AHD5_9ACTN</name>
<organism evidence="8 9">
    <name type="scientific">Actinomadura rugatobispora</name>
    <dbReference type="NCBI Taxonomy" id="1994"/>
    <lineage>
        <taxon>Bacteria</taxon>
        <taxon>Bacillati</taxon>
        <taxon>Actinomycetota</taxon>
        <taxon>Actinomycetes</taxon>
        <taxon>Streptosporangiales</taxon>
        <taxon>Thermomonosporaceae</taxon>
        <taxon>Actinomadura</taxon>
    </lineage>
</organism>
<evidence type="ECO:0000256" key="4">
    <source>
        <dbReference type="ARBA" id="ARBA00023002"/>
    </source>
</evidence>
<dbReference type="InterPro" id="IPR020843">
    <property type="entry name" value="ER"/>
</dbReference>
<proteinExistence type="inferred from homology"/>
<evidence type="ECO:0000259" key="7">
    <source>
        <dbReference type="SMART" id="SM00829"/>
    </source>
</evidence>
<dbReference type="CDD" id="cd08279">
    <property type="entry name" value="Zn_ADH_class_III"/>
    <property type="match status" value="1"/>
</dbReference>
<dbReference type="Proteomes" id="UP001596074">
    <property type="component" value="Unassembled WGS sequence"/>
</dbReference>
<keyword evidence="5" id="KW-0520">NAD</keyword>
<dbReference type="SUPFAM" id="SSF50129">
    <property type="entry name" value="GroES-like"/>
    <property type="match status" value="1"/>
</dbReference>
<evidence type="ECO:0000256" key="2">
    <source>
        <dbReference type="ARBA" id="ARBA00022723"/>
    </source>
</evidence>
<dbReference type="EMBL" id="JBHSON010000128">
    <property type="protein sequence ID" value="MFC5753901.1"/>
    <property type="molecule type" value="Genomic_DNA"/>
</dbReference>
<dbReference type="Gene3D" id="3.90.180.10">
    <property type="entry name" value="Medium-chain alcohol dehydrogenases, catalytic domain"/>
    <property type="match status" value="1"/>
</dbReference>
<evidence type="ECO:0000256" key="3">
    <source>
        <dbReference type="ARBA" id="ARBA00022833"/>
    </source>
</evidence>
<dbReference type="InterPro" id="IPR013149">
    <property type="entry name" value="ADH-like_C"/>
</dbReference>
<evidence type="ECO:0000256" key="5">
    <source>
        <dbReference type="ARBA" id="ARBA00023027"/>
    </source>
</evidence>
<dbReference type="Pfam" id="PF08240">
    <property type="entry name" value="ADH_N"/>
    <property type="match status" value="1"/>
</dbReference>
<dbReference type="InterPro" id="IPR011032">
    <property type="entry name" value="GroES-like_sf"/>
</dbReference>
<gene>
    <name evidence="8" type="ORF">ACFPZN_50500</name>
</gene>
<dbReference type="RefSeq" id="WP_378291416.1">
    <property type="nucleotide sequence ID" value="NZ_JBHSON010000128.1"/>
</dbReference>
<evidence type="ECO:0000256" key="1">
    <source>
        <dbReference type="ARBA" id="ARBA00008072"/>
    </source>
</evidence>
<dbReference type="InterPro" id="IPR013154">
    <property type="entry name" value="ADH-like_N"/>
</dbReference>
<accession>A0ABW1AHD5</accession>
<comment type="cofactor">
    <cofactor evidence="6">
        <name>Zn(2+)</name>
        <dbReference type="ChEBI" id="CHEBI:29105"/>
    </cofactor>
</comment>
<protein>
    <submittedName>
        <fullName evidence="8">Zn-dependent alcohol dehydrogenase</fullName>
    </submittedName>
</protein>
<keyword evidence="4" id="KW-0560">Oxidoreductase</keyword>